<keyword evidence="6" id="KW-0156">Chromatin regulator</keyword>
<dbReference type="AlphaFoldDB" id="A0A8S1DNQ1"/>
<dbReference type="PROSITE" id="PS51186">
    <property type="entry name" value="GNAT"/>
    <property type="match status" value="1"/>
</dbReference>
<evidence type="ECO:0000256" key="12">
    <source>
        <dbReference type="ARBA" id="ARBA00023242"/>
    </source>
</evidence>
<keyword evidence="7" id="KW-0805">Transcription regulation</keyword>
<comment type="subcellular location">
    <subcellularLocation>
        <location evidence="2">Cytoplasm</location>
        <location evidence="2">Cytoskeleton</location>
        <location evidence="2">Microtubule organizing center</location>
        <location evidence="2">Centrosome</location>
    </subcellularLocation>
    <subcellularLocation>
        <location evidence="1">Nucleus</location>
    </subcellularLocation>
</comment>
<dbReference type="PANTHER" id="PTHR45750">
    <property type="entry name" value="GH11602P"/>
    <property type="match status" value="1"/>
</dbReference>
<evidence type="ECO:0000256" key="8">
    <source>
        <dbReference type="ARBA" id="ARBA00023117"/>
    </source>
</evidence>
<reference evidence="18 19" key="1">
    <citation type="submission" date="2020-04" db="EMBL/GenBank/DDBJ databases">
        <authorList>
            <person name="Alioto T."/>
            <person name="Alioto T."/>
            <person name="Gomez Garrido J."/>
        </authorList>
    </citation>
    <scope>NUCLEOTIDE SEQUENCE [LARGE SCALE GENOMIC DNA]</scope>
</reference>
<dbReference type="SUPFAM" id="SSF47370">
    <property type="entry name" value="Bromodomain"/>
    <property type="match status" value="1"/>
</dbReference>
<dbReference type="PANTHER" id="PTHR45750:SF3">
    <property type="entry name" value="HISTONE ACETYLTRANSFERASE"/>
    <property type="match status" value="1"/>
</dbReference>
<dbReference type="EC" id="2.3.1.48" evidence="4"/>
<keyword evidence="5" id="KW-0808">Transferase</keyword>
<dbReference type="SMART" id="SM00297">
    <property type="entry name" value="BROMO"/>
    <property type="match status" value="1"/>
</dbReference>
<evidence type="ECO:0000256" key="7">
    <source>
        <dbReference type="ARBA" id="ARBA00023015"/>
    </source>
</evidence>
<evidence type="ECO:0000256" key="1">
    <source>
        <dbReference type="ARBA" id="ARBA00004123"/>
    </source>
</evidence>
<evidence type="ECO:0000256" key="11">
    <source>
        <dbReference type="ARBA" id="ARBA00023212"/>
    </source>
</evidence>
<dbReference type="InterPro" id="IPR018359">
    <property type="entry name" value="Bromodomain_CS"/>
</dbReference>
<keyword evidence="13" id="KW-0012">Acyltransferase</keyword>
<keyword evidence="11" id="KW-0963">Cytoplasm</keyword>
<evidence type="ECO:0000313" key="18">
    <source>
        <dbReference type="EMBL" id="CAB3381893.1"/>
    </source>
</evidence>
<evidence type="ECO:0000256" key="3">
    <source>
        <dbReference type="ARBA" id="ARBA00008607"/>
    </source>
</evidence>
<dbReference type="InterPro" id="IPR037800">
    <property type="entry name" value="GCN5"/>
</dbReference>
<evidence type="ECO:0000256" key="9">
    <source>
        <dbReference type="ARBA" id="ARBA00023159"/>
    </source>
</evidence>
<dbReference type="FunFam" id="3.40.630.30:FF:000004">
    <property type="entry name" value="Histone acetyltransferase KAT2A"/>
    <property type="match status" value="1"/>
</dbReference>
<dbReference type="GO" id="GO:0043992">
    <property type="term" value="F:histone H3K9 acetyltransferase activity"/>
    <property type="evidence" value="ECO:0007669"/>
    <property type="project" value="UniProtKB-ARBA"/>
</dbReference>
<keyword evidence="19" id="KW-1185">Reference proteome</keyword>
<feature type="domain" description="N-acetyltransferase" evidence="17">
    <location>
        <begin position="327"/>
        <end position="473"/>
    </location>
</feature>
<sequence length="657" mass="75561">MVVDVENIFMSMNKELDSDTKRVYFYLFKLLRKNILTNMKPIIEGPLGQPPFEKPSIARGVTNFVFYKFGSLPSNEWQTVYDMAKMFLHCLNHWNFESPSSHQHNLTCDELSTYKINYTRWLVFCHVPAFCDSLPHFDTTEVFGRTFMKAVFQTVCRLLMEKCNNERDKMAPDKRVVVLTHFPRFLTALEEELNNPTSPIWDADFKPQAPLYLATQIENMEKASGNKPDEFEKLNPTGKSGFTTITIQTSAGKRRISESSEQLDAKKKKVIDVPEKVVSEVLASINNPVTTGAEAVFPENAPRDEAAKIEEQKGVITFVVVGNSITQPVKKQTIMWLIGLQNVFSHQLPRMPKEYISRLVFDPKHKTLALLKDGRAIGGICFRMFLSQGFTEIVFCAVTSNEQVKGYGTHLMNHLKDYHIRLNVLHFLTFADEFAIGYFKKQGFSKEIKMPKPQYNGYIKDYEGATLMHCHLNPRIVYTEFTSVIRKQKEILKKLVEQRQAEFQKVMPGLNCFKEGVRSIPIESIPGIQATGCLPLLKNKIKAHADSVDPEVLAIQLRTIIGQLKTHHAAWPFLRPVDGNEVPDYYDHIKYPMDLKSMEGKLKVGYYVNKRLFIADMNRIFTNCRLYNSPDTEYFKCANLLDKFFQARMREVGLMEK</sequence>
<evidence type="ECO:0000256" key="5">
    <source>
        <dbReference type="ARBA" id="ARBA00022679"/>
    </source>
</evidence>
<dbReference type="Pfam" id="PF00439">
    <property type="entry name" value="Bromodomain"/>
    <property type="match status" value="1"/>
</dbReference>
<dbReference type="PROSITE" id="PS50014">
    <property type="entry name" value="BROMODOMAIN_2"/>
    <property type="match status" value="1"/>
</dbReference>
<dbReference type="GO" id="GO:0045944">
    <property type="term" value="P:positive regulation of transcription by RNA polymerase II"/>
    <property type="evidence" value="ECO:0007669"/>
    <property type="project" value="TreeGrafter"/>
</dbReference>
<evidence type="ECO:0000256" key="10">
    <source>
        <dbReference type="ARBA" id="ARBA00023163"/>
    </source>
</evidence>
<evidence type="ECO:0000256" key="2">
    <source>
        <dbReference type="ARBA" id="ARBA00004300"/>
    </source>
</evidence>
<dbReference type="SUPFAM" id="SSF55729">
    <property type="entry name" value="Acyl-CoA N-acyltransferases (Nat)"/>
    <property type="match status" value="1"/>
</dbReference>
<proteinExistence type="inferred from homology"/>
<dbReference type="InterPro" id="IPR000182">
    <property type="entry name" value="GNAT_dom"/>
</dbReference>
<keyword evidence="9" id="KW-0010">Activator</keyword>
<keyword evidence="11" id="KW-0206">Cytoskeleton</keyword>
<dbReference type="InterPro" id="IPR016181">
    <property type="entry name" value="Acyl_CoA_acyltransferase"/>
</dbReference>
<evidence type="ECO:0000313" key="19">
    <source>
        <dbReference type="Proteomes" id="UP000494165"/>
    </source>
</evidence>
<dbReference type="GO" id="GO:0005634">
    <property type="term" value="C:nucleus"/>
    <property type="evidence" value="ECO:0007669"/>
    <property type="project" value="UniProtKB-SubCell"/>
</dbReference>
<dbReference type="PROSITE" id="PS00633">
    <property type="entry name" value="BROMODOMAIN_1"/>
    <property type="match status" value="1"/>
</dbReference>
<comment type="caution">
    <text evidence="18">The sequence shown here is derived from an EMBL/GenBank/DDBJ whole genome shotgun (WGS) entry which is preliminary data.</text>
</comment>
<comment type="similarity">
    <text evidence="3">Belongs to the acetyltransferase family. GCN5 subfamily.</text>
</comment>
<dbReference type="Proteomes" id="UP000494165">
    <property type="component" value="Unassembled WGS sequence"/>
</dbReference>
<dbReference type="PRINTS" id="PR00503">
    <property type="entry name" value="BROMODOMAIN"/>
</dbReference>
<keyword evidence="12" id="KW-0539">Nucleus</keyword>
<dbReference type="InterPro" id="IPR001487">
    <property type="entry name" value="Bromodomain"/>
</dbReference>
<feature type="domain" description="Bromo" evidence="16">
    <location>
        <begin position="565"/>
        <end position="635"/>
    </location>
</feature>
<evidence type="ECO:0000256" key="4">
    <source>
        <dbReference type="ARBA" id="ARBA00013184"/>
    </source>
</evidence>
<evidence type="ECO:0000256" key="15">
    <source>
        <dbReference type="PROSITE-ProRule" id="PRU00035"/>
    </source>
</evidence>
<dbReference type="CDD" id="cd05509">
    <property type="entry name" value="Bromo_gcn5_like"/>
    <property type="match status" value="1"/>
</dbReference>
<dbReference type="Gene3D" id="3.40.630.30">
    <property type="match status" value="1"/>
</dbReference>
<dbReference type="OrthoDB" id="1937912at2759"/>
<comment type="catalytic activity">
    <reaction evidence="14">
        <text>L-lysyl-[histone] + acetyl-CoA = N(6)-acetyl-L-lysyl-[histone] + CoA + H(+)</text>
        <dbReference type="Rhea" id="RHEA:21992"/>
        <dbReference type="Rhea" id="RHEA-COMP:9845"/>
        <dbReference type="Rhea" id="RHEA-COMP:11338"/>
        <dbReference type="ChEBI" id="CHEBI:15378"/>
        <dbReference type="ChEBI" id="CHEBI:29969"/>
        <dbReference type="ChEBI" id="CHEBI:57287"/>
        <dbReference type="ChEBI" id="CHEBI:57288"/>
        <dbReference type="ChEBI" id="CHEBI:61930"/>
        <dbReference type="EC" id="2.3.1.48"/>
    </reaction>
    <physiologicalReaction direction="left-to-right" evidence="14">
        <dbReference type="Rhea" id="RHEA:21993"/>
    </physiologicalReaction>
</comment>
<evidence type="ECO:0000256" key="13">
    <source>
        <dbReference type="ARBA" id="ARBA00023315"/>
    </source>
</evidence>
<keyword evidence="8 15" id="KW-0103">Bromodomain</keyword>
<evidence type="ECO:0000259" key="17">
    <source>
        <dbReference type="PROSITE" id="PS51186"/>
    </source>
</evidence>
<evidence type="ECO:0000259" key="16">
    <source>
        <dbReference type="PROSITE" id="PS50014"/>
    </source>
</evidence>
<gene>
    <name evidence="18" type="ORF">CLODIP_2_CD07668</name>
</gene>
<dbReference type="GO" id="GO:0140672">
    <property type="term" value="C:ATAC complex"/>
    <property type="evidence" value="ECO:0007669"/>
    <property type="project" value="TreeGrafter"/>
</dbReference>
<dbReference type="GO" id="GO:0005813">
    <property type="term" value="C:centrosome"/>
    <property type="evidence" value="ECO:0007669"/>
    <property type="project" value="UniProtKB-SubCell"/>
</dbReference>
<organism evidence="18 19">
    <name type="scientific">Cloeon dipterum</name>
    <dbReference type="NCBI Taxonomy" id="197152"/>
    <lineage>
        <taxon>Eukaryota</taxon>
        <taxon>Metazoa</taxon>
        <taxon>Ecdysozoa</taxon>
        <taxon>Arthropoda</taxon>
        <taxon>Hexapoda</taxon>
        <taxon>Insecta</taxon>
        <taxon>Pterygota</taxon>
        <taxon>Palaeoptera</taxon>
        <taxon>Ephemeroptera</taxon>
        <taxon>Pisciforma</taxon>
        <taxon>Baetidae</taxon>
        <taxon>Cloeon</taxon>
    </lineage>
</organism>
<accession>A0A8S1DNQ1</accession>
<dbReference type="Pfam" id="PF00583">
    <property type="entry name" value="Acetyltransf_1"/>
    <property type="match status" value="1"/>
</dbReference>
<evidence type="ECO:0000256" key="6">
    <source>
        <dbReference type="ARBA" id="ARBA00022853"/>
    </source>
</evidence>
<dbReference type="EMBL" id="CADEPI010000250">
    <property type="protein sequence ID" value="CAB3381893.1"/>
    <property type="molecule type" value="Genomic_DNA"/>
</dbReference>
<protein>
    <recommendedName>
        <fullName evidence="4">histone acetyltransferase</fullName>
        <ecNumber evidence="4">2.3.1.48</ecNumber>
    </recommendedName>
</protein>
<dbReference type="InterPro" id="IPR036427">
    <property type="entry name" value="Bromodomain-like_sf"/>
</dbReference>
<name>A0A8S1DNQ1_9INSE</name>
<evidence type="ECO:0000256" key="14">
    <source>
        <dbReference type="ARBA" id="ARBA00048940"/>
    </source>
</evidence>
<keyword evidence="10" id="KW-0804">Transcription</keyword>
<dbReference type="Gene3D" id="1.20.920.10">
    <property type="entry name" value="Bromodomain-like"/>
    <property type="match status" value="1"/>
</dbReference>
<dbReference type="Pfam" id="PF06466">
    <property type="entry name" value="PCAF_N"/>
    <property type="match status" value="1"/>
</dbReference>
<dbReference type="CDD" id="cd04301">
    <property type="entry name" value="NAT_SF"/>
    <property type="match status" value="1"/>
</dbReference>
<dbReference type="InterPro" id="IPR009464">
    <property type="entry name" value="PCAF_N"/>
</dbReference>